<dbReference type="EMBL" id="KZ995297">
    <property type="protein sequence ID" value="RKO90961.1"/>
    <property type="molecule type" value="Genomic_DNA"/>
</dbReference>
<accession>A0A4P9WE21</accession>
<feature type="transmembrane region" description="Helical" evidence="1">
    <location>
        <begin position="37"/>
        <end position="61"/>
    </location>
</feature>
<evidence type="ECO:0000256" key="1">
    <source>
        <dbReference type="SAM" id="Phobius"/>
    </source>
</evidence>
<dbReference type="AlphaFoldDB" id="A0A4P9WE21"/>
<protein>
    <submittedName>
        <fullName evidence="2">Uncharacterized protein</fullName>
    </submittedName>
</protein>
<dbReference type="Proteomes" id="UP000269721">
    <property type="component" value="Unassembled WGS sequence"/>
</dbReference>
<keyword evidence="1" id="KW-0472">Membrane</keyword>
<keyword evidence="1" id="KW-1133">Transmembrane helix</keyword>
<gene>
    <name evidence="2" type="ORF">BDK51DRAFT_28606</name>
</gene>
<keyword evidence="3" id="KW-1185">Reference proteome</keyword>
<evidence type="ECO:0000313" key="3">
    <source>
        <dbReference type="Proteomes" id="UP000269721"/>
    </source>
</evidence>
<keyword evidence="1" id="KW-0812">Transmembrane</keyword>
<evidence type="ECO:0000313" key="2">
    <source>
        <dbReference type="EMBL" id="RKO90961.1"/>
    </source>
</evidence>
<sequence length="229" mass="25329">MPDSDKPEATLIAFEEVNLAEPKGHRRTKWHRREIRFWQWALIVFGLLIVLFFVVIVPIIIKVVIPHRIRDDFDAALSDLNNKLHISQLILNDFTPTGLHTSVVASLAGVNIPFGWTATIQALNVHLQTTSDLANLAELDFSSDIHVGDGYVKFNDPDVFLLASNVSNEARFVPAFIGAALTSAGLLPGNETVPVVRVTTTLNTKVGFLWIPGVHVEQDVDLGQLLPRN</sequence>
<organism evidence="2 3">
    <name type="scientific">Blyttiomyces helicus</name>
    <dbReference type="NCBI Taxonomy" id="388810"/>
    <lineage>
        <taxon>Eukaryota</taxon>
        <taxon>Fungi</taxon>
        <taxon>Fungi incertae sedis</taxon>
        <taxon>Chytridiomycota</taxon>
        <taxon>Chytridiomycota incertae sedis</taxon>
        <taxon>Chytridiomycetes</taxon>
        <taxon>Chytridiomycetes incertae sedis</taxon>
        <taxon>Blyttiomyces</taxon>
    </lineage>
</organism>
<feature type="non-terminal residue" evidence="2">
    <location>
        <position position="229"/>
    </location>
</feature>
<name>A0A4P9WE21_9FUNG</name>
<proteinExistence type="predicted"/>
<reference evidence="3" key="1">
    <citation type="journal article" date="2018" name="Nat. Microbiol.">
        <title>Leveraging single-cell genomics to expand the fungal tree of life.</title>
        <authorList>
            <person name="Ahrendt S.R."/>
            <person name="Quandt C.A."/>
            <person name="Ciobanu D."/>
            <person name="Clum A."/>
            <person name="Salamov A."/>
            <person name="Andreopoulos B."/>
            <person name="Cheng J.F."/>
            <person name="Woyke T."/>
            <person name="Pelin A."/>
            <person name="Henrissat B."/>
            <person name="Reynolds N.K."/>
            <person name="Benny G.L."/>
            <person name="Smith M.E."/>
            <person name="James T.Y."/>
            <person name="Grigoriev I.V."/>
        </authorList>
    </citation>
    <scope>NUCLEOTIDE SEQUENCE [LARGE SCALE GENOMIC DNA]</scope>
</reference>